<dbReference type="AlphaFoldDB" id="M6HAX9"/>
<name>M6HAX9_LEPIR</name>
<organism evidence="2 3">
    <name type="scientific">Leptospira interrogans serovar Zanoni str. LT2156</name>
    <dbReference type="NCBI Taxonomy" id="1001601"/>
    <lineage>
        <taxon>Bacteria</taxon>
        <taxon>Pseudomonadati</taxon>
        <taxon>Spirochaetota</taxon>
        <taxon>Spirochaetia</taxon>
        <taxon>Leptospirales</taxon>
        <taxon>Leptospiraceae</taxon>
        <taxon>Leptospira</taxon>
    </lineage>
</organism>
<feature type="compositionally biased region" description="Gly residues" evidence="1">
    <location>
        <begin position="220"/>
        <end position="230"/>
    </location>
</feature>
<protein>
    <submittedName>
        <fullName evidence="2">Uncharacterized protein</fullName>
    </submittedName>
</protein>
<feature type="compositionally biased region" description="Gly residues" evidence="1">
    <location>
        <begin position="17"/>
        <end position="28"/>
    </location>
</feature>
<feature type="region of interest" description="Disordered" evidence="1">
    <location>
        <begin position="213"/>
        <end position="237"/>
    </location>
</feature>
<accession>M6HAX9</accession>
<evidence type="ECO:0000313" key="2">
    <source>
        <dbReference type="EMBL" id="EMM94250.1"/>
    </source>
</evidence>
<comment type="caution">
    <text evidence="2">The sequence shown here is derived from an EMBL/GenBank/DDBJ whole genome shotgun (WGS) entry which is preliminary data.</text>
</comment>
<sequence>MFLRNFHRVMEEDKGGEGQGGAGEGGGANEEFVELNIAGTSHKVPKAVAQAFGSLNKNLRTMESDYKTLKDTATSAKGEEYQELLAKFQELELEKLPEKEREAIRLNGEVAKLKGLHEVESKNSARYKSLFYENAIQTAINAALSSHELYDAEQTSQLLRVYGKPALIEDTNGGFKVVLNMDFDGNGVQEFDPKEGAAKWLGLSKNANLLKNNLNPGAGTPSGGKSGPGGSRVFTPESWQREFSNAKDENARKELMQKVKSGEYVVKTA</sequence>
<gene>
    <name evidence="2" type="ORF">LEP1GSC158_0614</name>
</gene>
<feature type="region of interest" description="Disordered" evidence="1">
    <location>
        <begin position="1"/>
        <end position="30"/>
    </location>
</feature>
<proteinExistence type="predicted"/>
<evidence type="ECO:0000313" key="3">
    <source>
        <dbReference type="Proteomes" id="UP000012089"/>
    </source>
</evidence>
<reference evidence="2 3" key="1">
    <citation type="submission" date="2013-01" db="EMBL/GenBank/DDBJ databases">
        <authorList>
            <person name="Harkins D.M."/>
            <person name="Durkin A.S."/>
            <person name="Brinkac L.M."/>
            <person name="Haft D.H."/>
            <person name="Selengut J.D."/>
            <person name="Sanka R."/>
            <person name="DePew J."/>
            <person name="Purushe J."/>
            <person name="Tulsiani S.M."/>
            <person name="Graham G.C."/>
            <person name="Burns M.-A."/>
            <person name="Dohnt M.F."/>
            <person name="Smythe L.D."/>
            <person name="McKay D.B."/>
            <person name="Craig S.B."/>
            <person name="Vinetz J.M."/>
            <person name="Sutton G.G."/>
            <person name="Nierman W.C."/>
            <person name="Fouts D.E."/>
        </authorList>
    </citation>
    <scope>NUCLEOTIDE SEQUENCE [LARGE SCALE GENOMIC DNA]</scope>
    <source>
        <strain evidence="2 3">LT2156</strain>
    </source>
</reference>
<dbReference type="Proteomes" id="UP000012089">
    <property type="component" value="Unassembled WGS sequence"/>
</dbReference>
<evidence type="ECO:0000256" key="1">
    <source>
        <dbReference type="SAM" id="MobiDB-lite"/>
    </source>
</evidence>
<dbReference type="EMBL" id="AFMF02000036">
    <property type="protein sequence ID" value="EMM94250.1"/>
    <property type="molecule type" value="Genomic_DNA"/>
</dbReference>